<gene>
    <name evidence="2" type="ORF">HDA39_004687</name>
</gene>
<sequence length="125" mass="13706">MSDKPVKIPGPDHPITVEKNPDRVLVKVAGQVLADTRGALSLQESTYPAVQYVPRGDVDLSLLERTDHTTYCPYKGDAAYYSIPALGEAGVNAVWTYEQPYAAVADIKDHVAFYADRVELEIIAD</sequence>
<comment type="caution">
    <text evidence="2">The sequence shown here is derived from an EMBL/GenBank/DDBJ whole genome shotgun (WGS) entry which is preliminary data.</text>
</comment>
<feature type="domain" description="DUF427" evidence="1">
    <location>
        <begin position="26"/>
        <end position="115"/>
    </location>
</feature>
<dbReference type="PANTHER" id="PTHR34310:SF9">
    <property type="entry name" value="BLR5716 PROTEIN"/>
    <property type="match status" value="1"/>
</dbReference>
<proteinExistence type="predicted"/>
<organism evidence="2 3">
    <name type="scientific">Kribbella italica</name>
    <dbReference type="NCBI Taxonomy" id="1540520"/>
    <lineage>
        <taxon>Bacteria</taxon>
        <taxon>Bacillati</taxon>
        <taxon>Actinomycetota</taxon>
        <taxon>Actinomycetes</taxon>
        <taxon>Propionibacteriales</taxon>
        <taxon>Kribbellaceae</taxon>
        <taxon>Kribbella</taxon>
    </lineage>
</organism>
<keyword evidence="3" id="KW-1185">Reference proteome</keyword>
<dbReference type="RefSeq" id="WP_184798369.1">
    <property type="nucleotide sequence ID" value="NZ_JACHMY010000001.1"/>
</dbReference>
<dbReference type="InterPro" id="IPR038694">
    <property type="entry name" value="DUF427_sf"/>
</dbReference>
<evidence type="ECO:0000313" key="3">
    <source>
        <dbReference type="Proteomes" id="UP000549971"/>
    </source>
</evidence>
<evidence type="ECO:0000313" key="2">
    <source>
        <dbReference type="EMBL" id="MBB5837953.1"/>
    </source>
</evidence>
<dbReference type="PANTHER" id="PTHR34310">
    <property type="entry name" value="DUF427 DOMAIN PROTEIN (AFU_ORTHOLOGUE AFUA_3G02220)"/>
    <property type="match status" value="1"/>
</dbReference>
<reference evidence="2 3" key="1">
    <citation type="submission" date="2020-08" db="EMBL/GenBank/DDBJ databases">
        <title>Sequencing the genomes of 1000 actinobacteria strains.</title>
        <authorList>
            <person name="Klenk H.-P."/>
        </authorList>
    </citation>
    <scope>NUCLEOTIDE SEQUENCE [LARGE SCALE GENOMIC DNA]</scope>
    <source>
        <strain evidence="2 3">DSM 28967</strain>
    </source>
</reference>
<dbReference type="InterPro" id="IPR007361">
    <property type="entry name" value="DUF427"/>
</dbReference>
<dbReference type="Gene3D" id="2.170.150.40">
    <property type="entry name" value="Domain of unknown function (DUF427)"/>
    <property type="match status" value="1"/>
</dbReference>
<evidence type="ECO:0000259" key="1">
    <source>
        <dbReference type="Pfam" id="PF04248"/>
    </source>
</evidence>
<protein>
    <submittedName>
        <fullName evidence="2">Uncharacterized protein (DUF427 family)</fullName>
    </submittedName>
</protein>
<dbReference type="EMBL" id="JACHMY010000001">
    <property type="protein sequence ID" value="MBB5837953.1"/>
    <property type="molecule type" value="Genomic_DNA"/>
</dbReference>
<accession>A0A7W9J9E4</accession>
<name>A0A7W9J9E4_9ACTN</name>
<dbReference type="AlphaFoldDB" id="A0A7W9J9E4"/>
<dbReference type="Proteomes" id="UP000549971">
    <property type="component" value="Unassembled WGS sequence"/>
</dbReference>
<dbReference type="Pfam" id="PF04248">
    <property type="entry name" value="NTP_transf_9"/>
    <property type="match status" value="1"/>
</dbReference>